<name>A0A1C2FZV5_9GAMM</name>
<sequence length="392" mass="42277">MHTRNHLKIIRRSLALAMMAGLVPAMAATHNATTVDGISISGYIDPTYIYNQDAQVSSFFFADRNSPYTYYHSTFGDLYLDFNKKFGNGGSIDIQIMPTRGYGSTFGSPGTSHAANSIINAAVLTLPVSKEVDFIAGQVPAWDGYESETSPQMLTITHNLLYDFSEPGYFTGAGASYTSGILTVQTLLGNSWNTAYTGSAAPTKAPTFEYRVSLAPSSALSFGLYGTIGKNPTLTNPGVETTRIYNDFDGTYTLGAATFNWQFDLGHQTAAAANGGNAMWYGTSLLANYRFTPLVGATLRYDYLNDKKNGGHVALADYYDGFAPTSAAAPGVNNGPVRQAVTADLLLYPVKNTIVKFEYRYDRANGALFVDTATGGYKKSNNVLAAQIVYSF</sequence>
<evidence type="ECO:0000313" key="1">
    <source>
        <dbReference type="EMBL" id="RCN56930.1"/>
    </source>
</evidence>
<reference evidence="1 2" key="1">
    <citation type="submission" date="2018-02" db="EMBL/GenBank/DDBJ databases">
        <title>Insights into the biology of acidophilic members of the Acidiferrobacteraceae family derived from comparative genomic analyses.</title>
        <authorList>
            <person name="Issotta F."/>
            <person name="Thyssen C."/>
            <person name="Mena C."/>
            <person name="Moya A."/>
            <person name="Bellenberg S."/>
            <person name="Sproer C."/>
            <person name="Covarrubias P.C."/>
            <person name="Sand W."/>
            <person name="Quatrini R."/>
            <person name="Vera M."/>
        </authorList>
    </citation>
    <scope>NUCLEOTIDE SEQUENCE [LARGE SCALE GENOMIC DNA]</scope>
    <source>
        <strain evidence="2">m-1</strain>
    </source>
</reference>
<dbReference type="Pfam" id="PF11336">
    <property type="entry name" value="DUF3138"/>
    <property type="match status" value="1"/>
</dbReference>
<dbReference type="InterPro" id="IPR021485">
    <property type="entry name" value="DUF3138"/>
</dbReference>
<dbReference type="OrthoDB" id="8595088at2"/>
<proteinExistence type="predicted"/>
<dbReference type="RefSeq" id="WP_083996021.1">
    <property type="nucleotide sequence ID" value="NZ_PSYR01000002.1"/>
</dbReference>
<protein>
    <submittedName>
        <fullName evidence="1">DUF3138 domain-containing protein</fullName>
    </submittedName>
</protein>
<keyword evidence="2" id="KW-1185">Reference proteome</keyword>
<dbReference type="AlphaFoldDB" id="A0A1C2FZV5"/>
<organism evidence="1 2">
    <name type="scientific">Acidiferrobacter thiooxydans</name>
    <dbReference type="NCBI Taxonomy" id="163359"/>
    <lineage>
        <taxon>Bacteria</taxon>
        <taxon>Pseudomonadati</taxon>
        <taxon>Pseudomonadota</taxon>
        <taxon>Gammaproteobacteria</taxon>
        <taxon>Acidiferrobacterales</taxon>
        <taxon>Acidiferrobacteraceae</taxon>
        <taxon>Acidiferrobacter</taxon>
    </lineage>
</organism>
<comment type="caution">
    <text evidence="1">The sequence shown here is derived from an EMBL/GenBank/DDBJ whole genome shotgun (WGS) entry which is preliminary data.</text>
</comment>
<evidence type="ECO:0000313" key="2">
    <source>
        <dbReference type="Proteomes" id="UP000253250"/>
    </source>
</evidence>
<dbReference type="Proteomes" id="UP000253250">
    <property type="component" value="Unassembled WGS sequence"/>
</dbReference>
<dbReference type="EMBL" id="PSYR01000002">
    <property type="protein sequence ID" value="RCN56930.1"/>
    <property type="molecule type" value="Genomic_DNA"/>
</dbReference>
<accession>A0A1C2FZV5</accession>
<gene>
    <name evidence="1" type="ORF">C4900_14450</name>
</gene>
<dbReference type="STRING" id="163359.A9R16_01235"/>
<dbReference type="SUPFAM" id="SSF56935">
    <property type="entry name" value="Porins"/>
    <property type="match status" value="1"/>
</dbReference>